<sequence>MVWSLVATGAATATPMPTSSLASASMLLRVSLMSSMARSSVVSALWPNGRGSVCSAMIDFEKSTIESVR</sequence>
<protein>
    <submittedName>
        <fullName evidence="1">Uncharacterized protein</fullName>
    </submittedName>
</protein>
<accession>A0A087BRS0</accession>
<evidence type="ECO:0000313" key="2">
    <source>
        <dbReference type="Proteomes" id="UP000029024"/>
    </source>
</evidence>
<proteinExistence type="predicted"/>
<gene>
    <name evidence="1" type="ORF">BLSS_0410</name>
</gene>
<dbReference type="AlphaFoldDB" id="A0A087BRS0"/>
<dbReference type="EMBL" id="JGZA01000001">
    <property type="protein sequence ID" value="KFI73720.1"/>
    <property type="molecule type" value="Genomic_DNA"/>
</dbReference>
<reference evidence="1 2" key="1">
    <citation type="submission" date="2014-03" db="EMBL/GenBank/DDBJ databases">
        <title>Genomics of Bifidobacteria.</title>
        <authorList>
            <person name="Ventura M."/>
            <person name="Milani C."/>
            <person name="Lugli G.A."/>
        </authorList>
    </citation>
    <scope>NUCLEOTIDE SEQUENCE [LARGE SCALE GENOMIC DNA]</scope>
    <source>
        <strain evidence="1 2">LMG 21814</strain>
    </source>
</reference>
<organism evidence="1 2">
    <name type="scientific">Bifidobacterium longum subsp. suis</name>
    <dbReference type="NCBI Taxonomy" id="1695"/>
    <lineage>
        <taxon>Bacteria</taxon>
        <taxon>Bacillati</taxon>
        <taxon>Actinomycetota</taxon>
        <taxon>Actinomycetes</taxon>
        <taxon>Bifidobacteriales</taxon>
        <taxon>Bifidobacteriaceae</taxon>
        <taxon>Bifidobacterium</taxon>
    </lineage>
</organism>
<dbReference type="Proteomes" id="UP000029024">
    <property type="component" value="Unassembled WGS sequence"/>
</dbReference>
<name>A0A087BRS0_BIFLN</name>
<comment type="caution">
    <text evidence="1">The sequence shown here is derived from an EMBL/GenBank/DDBJ whole genome shotgun (WGS) entry which is preliminary data.</text>
</comment>
<evidence type="ECO:0000313" key="1">
    <source>
        <dbReference type="EMBL" id="KFI73720.1"/>
    </source>
</evidence>